<organism evidence="3 4">
    <name type="scientific">Geodermatophilus sabuli</name>
    <dbReference type="NCBI Taxonomy" id="1564158"/>
    <lineage>
        <taxon>Bacteria</taxon>
        <taxon>Bacillati</taxon>
        <taxon>Actinomycetota</taxon>
        <taxon>Actinomycetes</taxon>
        <taxon>Geodermatophilales</taxon>
        <taxon>Geodermatophilaceae</taxon>
        <taxon>Geodermatophilus</taxon>
    </lineage>
</organism>
<keyword evidence="2" id="KW-0812">Transmembrane</keyword>
<sequence>MDSAPVPGPAGPPPTARAGGRRWPGAAELRADLRGSLLLAGLLLVTGVPAGLLWWALAPRARFEVTADGPVVVGRPPAELLVADDGVFTLVLTGLGLLAGLVAWRLRRRRGVGTLLGLAAGTLLAALVAWQLGELLGPGPTQGQLTDVGARVTTGLSLGSMAALAVGPFAAVLVYVVATLFAAAEDLDRPDPAPAAPVPPVDGPPPANGTPPPAYGPVPLGAAPRQGATRG</sequence>
<feature type="transmembrane region" description="Helical" evidence="2">
    <location>
        <begin position="111"/>
        <end position="132"/>
    </location>
</feature>
<keyword evidence="4" id="KW-1185">Reference proteome</keyword>
<keyword evidence="2" id="KW-1133">Transmembrane helix</keyword>
<feature type="transmembrane region" description="Helical" evidence="2">
    <location>
        <begin position="37"/>
        <end position="57"/>
    </location>
</feature>
<feature type="transmembrane region" description="Helical" evidence="2">
    <location>
        <begin position="86"/>
        <end position="104"/>
    </location>
</feature>
<dbReference type="AlphaFoldDB" id="A0A7K3W2K0"/>
<evidence type="ECO:0000313" key="3">
    <source>
        <dbReference type="EMBL" id="NEK58573.1"/>
    </source>
</evidence>
<evidence type="ECO:0008006" key="5">
    <source>
        <dbReference type="Google" id="ProtNLM"/>
    </source>
</evidence>
<dbReference type="RefSeq" id="WP_163481921.1">
    <property type="nucleotide sequence ID" value="NZ_JAAGWF010000010.1"/>
</dbReference>
<dbReference type="EMBL" id="JAAGWF010000010">
    <property type="protein sequence ID" value="NEK58573.1"/>
    <property type="molecule type" value="Genomic_DNA"/>
</dbReference>
<gene>
    <name evidence="3" type="ORF">GCU56_11905</name>
</gene>
<accession>A0A7K3W2K0</accession>
<proteinExistence type="predicted"/>
<evidence type="ECO:0000313" key="4">
    <source>
        <dbReference type="Proteomes" id="UP000470246"/>
    </source>
</evidence>
<comment type="caution">
    <text evidence="3">The sequence shown here is derived from an EMBL/GenBank/DDBJ whole genome shotgun (WGS) entry which is preliminary data.</text>
</comment>
<feature type="compositionally biased region" description="Pro residues" evidence="1">
    <location>
        <begin position="192"/>
        <end position="216"/>
    </location>
</feature>
<feature type="compositionally biased region" description="Pro residues" evidence="1">
    <location>
        <begin position="1"/>
        <end position="15"/>
    </location>
</feature>
<keyword evidence="2" id="KW-0472">Membrane</keyword>
<evidence type="ECO:0000256" key="1">
    <source>
        <dbReference type="SAM" id="MobiDB-lite"/>
    </source>
</evidence>
<protein>
    <recommendedName>
        <fullName evidence="5">DUF2567 domain-containing protein</fullName>
    </recommendedName>
</protein>
<feature type="transmembrane region" description="Helical" evidence="2">
    <location>
        <begin position="161"/>
        <end position="184"/>
    </location>
</feature>
<dbReference type="Proteomes" id="UP000470246">
    <property type="component" value="Unassembled WGS sequence"/>
</dbReference>
<name>A0A7K3W2K0_9ACTN</name>
<evidence type="ECO:0000256" key="2">
    <source>
        <dbReference type="SAM" id="Phobius"/>
    </source>
</evidence>
<feature type="region of interest" description="Disordered" evidence="1">
    <location>
        <begin position="188"/>
        <end position="231"/>
    </location>
</feature>
<reference evidence="3 4" key="1">
    <citation type="submission" date="2020-02" db="EMBL/GenBank/DDBJ databases">
        <title>Geodermatophilus sabuli CPCC 205279 I12A-02694.</title>
        <authorList>
            <person name="Jiang Z."/>
        </authorList>
    </citation>
    <scope>NUCLEOTIDE SEQUENCE [LARGE SCALE GENOMIC DNA]</scope>
    <source>
        <strain evidence="3 4">I12A-02694</strain>
    </source>
</reference>
<feature type="region of interest" description="Disordered" evidence="1">
    <location>
        <begin position="1"/>
        <end position="22"/>
    </location>
</feature>